<dbReference type="Proteomes" id="UP000242875">
    <property type="component" value="Unassembled WGS sequence"/>
</dbReference>
<organism evidence="2 3">
    <name type="scientific">Bifiguratus adelaidae</name>
    <dbReference type="NCBI Taxonomy" id="1938954"/>
    <lineage>
        <taxon>Eukaryota</taxon>
        <taxon>Fungi</taxon>
        <taxon>Fungi incertae sedis</taxon>
        <taxon>Mucoromycota</taxon>
        <taxon>Mucoromycotina</taxon>
        <taxon>Endogonomycetes</taxon>
        <taxon>Endogonales</taxon>
        <taxon>Endogonales incertae sedis</taxon>
        <taxon>Bifiguratus</taxon>
    </lineage>
</organism>
<feature type="region of interest" description="Disordered" evidence="1">
    <location>
        <begin position="93"/>
        <end position="123"/>
    </location>
</feature>
<dbReference type="AlphaFoldDB" id="A0A261XX19"/>
<keyword evidence="3" id="KW-1185">Reference proteome</keyword>
<protein>
    <submittedName>
        <fullName evidence="2">Uncharacterized protein</fullName>
    </submittedName>
</protein>
<gene>
    <name evidence="2" type="ORF">BZG36_04111</name>
</gene>
<proteinExistence type="predicted"/>
<evidence type="ECO:0000256" key="1">
    <source>
        <dbReference type="SAM" id="MobiDB-lite"/>
    </source>
</evidence>
<feature type="compositionally biased region" description="Basic and acidic residues" evidence="1">
    <location>
        <begin position="110"/>
        <end position="123"/>
    </location>
</feature>
<evidence type="ECO:0000313" key="2">
    <source>
        <dbReference type="EMBL" id="OZJ02916.1"/>
    </source>
</evidence>
<evidence type="ECO:0000313" key="3">
    <source>
        <dbReference type="Proteomes" id="UP000242875"/>
    </source>
</evidence>
<name>A0A261XX19_9FUNG</name>
<sequence length="209" mass="23496">MSDHAKLLREGKDGLLEHVTTDGPSNQQVVGSIIQIAGTIAYLMTIHLVAPALYVALHRGSVHIPATINEIPKFITSAKNLVWFATTSGRNLKRKSPSGWRGNTTHTTRQKNEKSQIPRGSGERQAVDILQLIVQSQKATEETSEDGQADEFGWIKRGAQWYNIYAKKTYNESPILGTFTLYRYLYVIKPGRSFSVGYTPLFRTFLLHY</sequence>
<comment type="caution">
    <text evidence="2">The sequence shown here is derived from an EMBL/GenBank/DDBJ whole genome shotgun (WGS) entry which is preliminary data.</text>
</comment>
<dbReference type="EMBL" id="MVBO01000116">
    <property type="protein sequence ID" value="OZJ02916.1"/>
    <property type="molecule type" value="Genomic_DNA"/>
</dbReference>
<reference evidence="2 3" key="1">
    <citation type="journal article" date="2017" name="Mycologia">
        <title>Bifiguratus adelaidae, gen. et sp. nov., a new member of Mucoromycotina in endophytic and soil-dwelling habitats.</title>
        <authorList>
            <person name="Torres-Cruz T.J."/>
            <person name="Billingsley Tobias T.L."/>
            <person name="Almatruk M."/>
            <person name="Hesse C."/>
            <person name="Kuske C.R."/>
            <person name="Desiro A."/>
            <person name="Benucci G.M."/>
            <person name="Bonito G."/>
            <person name="Stajich J.E."/>
            <person name="Dunlap C."/>
            <person name="Arnold A.E."/>
            <person name="Porras-Alfaro A."/>
        </authorList>
    </citation>
    <scope>NUCLEOTIDE SEQUENCE [LARGE SCALE GENOMIC DNA]</scope>
    <source>
        <strain evidence="2 3">AZ0501</strain>
    </source>
</reference>
<accession>A0A261XX19</accession>